<dbReference type="EMBL" id="CP144699">
    <property type="protein sequence ID" value="WVZ21390.1"/>
    <property type="molecule type" value="Genomic_DNA"/>
</dbReference>
<feature type="region of interest" description="Disordered" evidence="4">
    <location>
        <begin position="564"/>
        <end position="602"/>
    </location>
</feature>
<evidence type="ECO:0000256" key="1">
    <source>
        <dbReference type="ARBA" id="ARBA00004123"/>
    </source>
</evidence>
<feature type="domain" description="EH" evidence="5">
    <location>
        <begin position="612"/>
        <end position="695"/>
    </location>
</feature>
<dbReference type="Gene3D" id="1.10.238.10">
    <property type="entry name" value="EF-hand"/>
    <property type="match status" value="2"/>
</dbReference>
<sequence>MEAEHHQDASIAIGSLYVKVMTDEQMELLRQQISVYATICEQLVEMHKAITTQQDLAGLRLGNLYCDPLMACSGHKITARQRWTPTPLQLQILERIFDEGNGTPSKQKIKEITIELGQHGQISETNVYNWFQNRRARSKRKQLAPAANVAEPETETEVDSPREKKIRAAESVQVVQPFENSSPHRIKDMYIHSPDLEPVLRSLQLEKKPHLSHLAGNKNRSTSQFTAMAAPNMDQFEAYFRRADLDGDGRISGAEAVSFFMGSNLPKQVLAQVWAYADQAKTGFLGRAEFFNALRLVTVAQSKRDLTPDIVKAALYGPAAAKIPAPQINLASVPQPVQNARPHAVSVGQMGVTAPNSAQGFAYRGQGLAGPGANPQYHPSQQNPAIRPHQSMPVSGAPHPHQGVAGPDISRGVNMGGHNFSNPGLSNDWNKARPGMVATRPAGMNPSAALQTSQSPVSPMPQSSSVSPMSQLSPVSPMPQSTTVHTKALSVSGNGFSSNPVLGNDFFSAASSTPKQEPAGHSYSVTNVSSAIVPVSTGPQPANKQNSLDSLQGAFSSVLPANSQFQRPQSAPNQQIKPQASSPHTPSGMTGGVGNANSDNVQLSWPKMKPTDVQKYTKVFLEVDTDRDGKITGEQARSLFLSWRLPIEVLKKVWDLSDQDNDSMLSLKEFCFALYLMERYREGRPLPQSLPSNVMFDETLMSMTGQPKNAPGNAAWGISQGFQQQQQGMPGARPVVPTAGFRPPVHGSSAQADFTTQPNQQKSGTPVLEDSFLNRTDSGEQNTSNTKPQDATTAEKKPPIKRLFPCFCQNLVPVERKGHTSTGSQLFGTPFRINDDCLSEEAQNVILDSKEKMELYRNKMQELAIPPVAHFQAESLGKKYEEKYKQVAEIASKLTVEEAKFRDIQQGLHWPRPWPNLLVIGIRKDCINKGWVEGMGVVDCLVVNGYIPVEEGYASAFYLYRHYTERKVELQQAIVKIEQGGSADGILQKNPQVRAERIQSDLEELFKALVDRCKKHGIDVKSITMVQLPAGWQPGIPEGAALWDEEWDKFEDEGFANDLTFATKKASSKPKPVSIDGEQNFSDDNSIHGSPMKANGKQENSANGDYTVEDYAHSEEDLARSPHDSLAGRSTLESPSQVFSNADFGKGSEADAETHSVRHLSSNYDVIIYGNRSFDESTWAFDNNDDEDSVWGFKTKDSDFDQGDFFKSDDFGINPIRTGSTHTDSTFQTKSPFTFDDSVPATPVSKFENSPRYSEAGDHFFDMSRFDSFRHESGYSPQPERLTRFDSINSSKDFGFGNDKFTRFDSVSSSKDFGFGNDKFTRFDSISSSKDFGNSNDQFTRFDSISGSKDFGYSPEKLQRFDSMSSNNDFGFGGQGHARFDSISSTKDFGPSGAFTFDDSDPFGSSGPFKVSSENHSPKKGSDNWSAF</sequence>
<dbReference type="Pfam" id="PF12763">
    <property type="entry name" value="EH"/>
    <property type="match status" value="2"/>
</dbReference>
<feature type="region of interest" description="Disordered" evidence="4">
    <location>
        <begin position="141"/>
        <end position="163"/>
    </location>
</feature>
<dbReference type="PROSITE" id="PS50031">
    <property type="entry name" value="EH"/>
    <property type="match status" value="2"/>
</dbReference>
<dbReference type="SUPFAM" id="SSF47473">
    <property type="entry name" value="EF-hand"/>
    <property type="match status" value="2"/>
</dbReference>
<dbReference type="InterPro" id="IPR011992">
    <property type="entry name" value="EF-hand-dom_pair"/>
</dbReference>
<evidence type="ECO:0000256" key="2">
    <source>
        <dbReference type="PROSITE-ProRule" id="PRU00108"/>
    </source>
</evidence>
<feature type="region of interest" description="Disordered" evidence="4">
    <location>
        <begin position="362"/>
        <end position="411"/>
    </location>
</feature>
<dbReference type="PROSITE" id="PS50071">
    <property type="entry name" value="HOMEOBOX_2"/>
    <property type="match status" value="1"/>
</dbReference>
<evidence type="ECO:0000259" key="7">
    <source>
        <dbReference type="PROSITE" id="PS50222"/>
    </source>
</evidence>
<feature type="compositionally biased region" description="Polar residues" evidence="4">
    <location>
        <begin position="1131"/>
        <end position="1140"/>
    </location>
</feature>
<keyword evidence="2 3" id="KW-0371">Homeobox</keyword>
<evidence type="ECO:0000256" key="3">
    <source>
        <dbReference type="RuleBase" id="RU000682"/>
    </source>
</evidence>
<feature type="compositionally biased region" description="Basic and acidic residues" evidence="4">
    <location>
        <begin position="1110"/>
        <end position="1123"/>
    </location>
</feature>
<keyword evidence="2 3" id="KW-0539">Nucleus</keyword>
<evidence type="ECO:0000256" key="4">
    <source>
        <dbReference type="SAM" id="MobiDB-lite"/>
    </source>
</evidence>
<dbReference type="GO" id="GO:0006897">
    <property type="term" value="P:endocytosis"/>
    <property type="evidence" value="ECO:0007669"/>
    <property type="project" value="TreeGrafter"/>
</dbReference>
<feature type="region of interest" description="Disordered" evidence="4">
    <location>
        <begin position="435"/>
        <end position="485"/>
    </location>
</feature>
<feature type="compositionally biased region" description="Polar residues" evidence="4">
    <location>
        <begin position="1077"/>
        <end position="1088"/>
    </location>
</feature>
<evidence type="ECO:0000259" key="6">
    <source>
        <dbReference type="PROSITE" id="PS50071"/>
    </source>
</evidence>
<feature type="compositionally biased region" description="Polar residues" evidence="4">
    <location>
        <begin position="564"/>
        <end position="588"/>
    </location>
</feature>
<dbReference type="PANTHER" id="PTHR11216">
    <property type="entry name" value="EH DOMAIN"/>
    <property type="match status" value="1"/>
</dbReference>
<feature type="domain" description="EF-hand" evidence="7">
    <location>
        <begin position="645"/>
        <end position="680"/>
    </location>
</feature>
<feature type="domain" description="Homeobox" evidence="6">
    <location>
        <begin position="76"/>
        <end position="141"/>
    </location>
</feature>
<dbReference type="SUPFAM" id="SSF46689">
    <property type="entry name" value="Homeodomain-like"/>
    <property type="match status" value="1"/>
</dbReference>
<evidence type="ECO:0000313" key="8">
    <source>
        <dbReference type="EMBL" id="WVZ21390.1"/>
    </source>
</evidence>
<dbReference type="InterPro" id="IPR001356">
    <property type="entry name" value="HD"/>
</dbReference>
<dbReference type="InterPro" id="IPR009057">
    <property type="entry name" value="Homeodomain-like_sf"/>
</dbReference>
<dbReference type="SMART" id="SM00389">
    <property type="entry name" value="HOX"/>
    <property type="match status" value="1"/>
</dbReference>
<dbReference type="Proteomes" id="UP001374535">
    <property type="component" value="Chromosome 2"/>
</dbReference>
<evidence type="ECO:0000259" key="5">
    <source>
        <dbReference type="PROSITE" id="PS50031"/>
    </source>
</evidence>
<dbReference type="CDD" id="cd00052">
    <property type="entry name" value="EH"/>
    <property type="match status" value="2"/>
</dbReference>
<proteinExistence type="predicted"/>
<name>A0AAQ3P4D1_VIGMU</name>
<feature type="region of interest" description="Disordered" evidence="4">
    <location>
        <begin position="1406"/>
        <end position="1428"/>
    </location>
</feature>
<dbReference type="GO" id="GO:0005509">
    <property type="term" value="F:calcium ion binding"/>
    <property type="evidence" value="ECO:0007669"/>
    <property type="project" value="InterPro"/>
</dbReference>
<dbReference type="InterPro" id="IPR000261">
    <property type="entry name" value="EH_dom"/>
</dbReference>
<dbReference type="InterPro" id="IPR002048">
    <property type="entry name" value="EF_hand_dom"/>
</dbReference>
<feature type="domain" description="EF-hand" evidence="7">
    <location>
        <begin position="231"/>
        <end position="266"/>
    </location>
</feature>
<feature type="compositionally biased region" description="Polar residues" evidence="4">
    <location>
        <begin position="748"/>
        <end position="764"/>
    </location>
</feature>
<accession>A0AAQ3P4D1</accession>
<dbReference type="GO" id="GO:0005886">
    <property type="term" value="C:plasma membrane"/>
    <property type="evidence" value="ECO:0007669"/>
    <property type="project" value="TreeGrafter"/>
</dbReference>
<dbReference type="GO" id="GO:0003677">
    <property type="term" value="F:DNA binding"/>
    <property type="evidence" value="ECO:0007669"/>
    <property type="project" value="UniProtKB-UniRule"/>
</dbReference>
<feature type="compositionally biased region" description="Basic and acidic residues" evidence="4">
    <location>
        <begin position="1146"/>
        <end position="1155"/>
    </location>
</feature>
<keyword evidence="9" id="KW-1185">Reference proteome</keyword>
<organism evidence="8 9">
    <name type="scientific">Vigna mungo</name>
    <name type="common">Black gram</name>
    <name type="synonym">Phaseolus mungo</name>
    <dbReference type="NCBI Taxonomy" id="3915"/>
    <lineage>
        <taxon>Eukaryota</taxon>
        <taxon>Viridiplantae</taxon>
        <taxon>Streptophyta</taxon>
        <taxon>Embryophyta</taxon>
        <taxon>Tracheophyta</taxon>
        <taxon>Spermatophyta</taxon>
        <taxon>Magnoliopsida</taxon>
        <taxon>eudicotyledons</taxon>
        <taxon>Gunneridae</taxon>
        <taxon>Pentapetalae</taxon>
        <taxon>rosids</taxon>
        <taxon>fabids</taxon>
        <taxon>Fabales</taxon>
        <taxon>Fabaceae</taxon>
        <taxon>Papilionoideae</taxon>
        <taxon>50 kb inversion clade</taxon>
        <taxon>NPAAA clade</taxon>
        <taxon>indigoferoid/millettioid clade</taxon>
        <taxon>Phaseoleae</taxon>
        <taxon>Vigna</taxon>
    </lineage>
</organism>
<dbReference type="CDD" id="cd00086">
    <property type="entry name" value="homeodomain"/>
    <property type="match status" value="1"/>
</dbReference>
<dbReference type="Pfam" id="PF00046">
    <property type="entry name" value="Homeodomain"/>
    <property type="match status" value="1"/>
</dbReference>
<gene>
    <name evidence="8" type="ORF">V8G54_008712</name>
</gene>
<dbReference type="GO" id="GO:0016197">
    <property type="term" value="P:endosomal transport"/>
    <property type="evidence" value="ECO:0007669"/>
    <property type="project" value="TreeGrafter"/>
</dbReference>
<protein>
    <submittedName>
        <fullName evidence="8">Uncharacterized protein</fullName>
    </submittedName>
</protein>
<dbReference type="PANTHER" id="PTHR11216:SF137">
    <property type="entry name" value="CALCIUM-BINDING EF HAND FAMILY PROTEIN"/>
    <property type="match status" value="1"/>
</dbReference>
<dbReference type="GO" id="GO:0005634">
    <property type="term" value="C:nucleus"/>
    <property type="evidence" value="ECO:0007669"/>
    <property type="project" value="UniProtKB-SubCell"/>
</dbReference>
<dbReference type="SMART" id="SM00027">
    <property type="entry name" value="EH"/>
    <property type="match status" value="2"/>
</dbReference>
<evidence type="ECO:0000313" key="9">
    <source>
        <dbReference type="Proteomes" id="UP001374535"/>
    </source>
</evidence>
<feature type="compositionally biased region" description="Low complexity" evidence="4">
    <location>
        <begin position="453"/>
        <end position="481"/>
    </location>
</feature>
<reference evidence="8 9" key="1">
    <citation type="journal article" date="2023" name="Life. Sci Alliance">
        <title>Evolutionary insights into 3D genome organization and epigenetic landscape of Vigna mungo.</title>
        <authorList>
            <person name="Junaid A."/>
            <person name="Singh B."/>
            <person name="Bhatia S."/>
        </authorList>
    </citation>
    <scope>NUCLEOTIDE SEQUENCE [LARGE SCALE GENOMIC DNA]</scope>
    <source>
        <strain evidence="8">Urdbean</strain>
    </source>
</reference>
<feature type="region of interest" description="Disordered" evidence="4">
    <location>
        <begin position="722"/>
        <end position="796"/>
    </location>
</feature>
<feature type="domain" description="EH" evidence="5">
    <location>
        <begin position="232"/>
        <end position="322"/>
    </location>
</feature>
<keyword evidence="2 3" id="KW-0238">DNA-binding</keyword>
<dbReference type="GO" id="GO:0005737">
    <property type="term" value="C:cytoplasm"/>
    <property type="evidence" value="ECO:0007669"/>
    <property type="project" value="TreeGrafter"/>
</dbReference>
<feature type="compositionally biased region" description="Polar residues" evidence="4">
    <location>
        <begin position="773"/>
        <end position="792"/>
    </location>
</feature>
<comment type="subcellular location">
    <subcellularLocation>
        <location evidence="1 2 3">Nucleus</location>
    </subcellularLocation>
</comment>
<dbReference type="Gene3D" id="1.10.10.60">
    <property type="entry name" value="Homeodomain-like"/>
    <property type="match status" value="1"/>
</dbReference>
<dbReference type="PROSITE" id="PS50222">
    <property type="entry name" value="EF_HAND_2"/>
    <property type="match status" value="2"/>
</dbReference>
<feature type="region of interest" description="Disordered" evidence="4">
    <location>
        <begin position="1066"/>
        <end position="1155"/>
    </location>
</feature>
<dbReference type="SMART" id="SM00054">
    <property type="entry name" value="EFh"/>
    <property type="match status" value="4"/>
</dbReference>
<feature type="DNA-binding region" description="Homeobox" evidence="2">
    <location>
        <begin position="78"/>
        <end position="142"/>
    </location>
</feature>